<dbReference type="STRING" id="1313304.CALK_1381"/>
<feature type="domain" description="Chemotaxis phosphatase CheX-like" evidence="2">
    <location>
        <begin position="56"/>
        <end position="125"/>
    </location>
</feature>
<dbReference type="GO" id="GO:0006935">
    <property type="term" value="P:chemotaxis"/>
    <property type="evidence" value="ECO:0007669"/>
    <property type="project" value="UniProtKB-KW"/>
</dbReference>
<dbReference type="Pfam" id="PF13690">
    <property type="entry name" value="CheX"/>
    <property type="match status" value="1"/>
</dbReference>
<dbReference type="AlphaFoldDB" id="U7D5C1"/>
<comment type="caution">
    <text evidence="3">The sequence shown here is derived from an EMBL/GenBank/DDBJ whole genome shotgun (WGS) entry which is preliminary data.</text>
</comment>
<keyword evidence="4" id="KW-1185">Reference proteome</keyword>
<organism evidence="3 4">
    <name type="scientific">Chitinivibrio alkaliphilus ACht1</name>
    <dbReference type="NCBI Taxonomy" id="1313304"/>
    <lineage>
        <taxon>Bacteria</taxon>
        <taxon>Pseudomonadati</taxon>
        <taxon>Fibrobacterota</taxon>
        <taxon>Chitinivibrionia</taxon>
        <taxon>Chitinivibrionales</taxon>
        <taxon>Chitinivibrionaceae</taxon>
        <taxon>Chitinivibrio</taxon>
    </lineage>
</organism>
<accession>U7D5C1</accession>
<evidence type="ECO:0000259" key="2">
    <source>
        <dbReference type="Pfam" id="PF13690"/>
    </source>
</evidence>
<gene>
    <name evidence="3" type="ORF">CALK_1381</name>
</gene>
<dbReference type="Proteomes" id="UP000017148">
    <property type="component" value="Unassembled WGS sequence"/>
</dbReference>
<evidence type="ECO:0000313" key="4">
    <source>
        <dbReference type="Proteomes" id="UP000017148"/>
    </source>
</evidence>
<dbReference type="Gene3D" id="3.40.1550.10">
    <property type="entry name" value="CheC-like"/>
    <property type="match status" value="1"/>
</dbReference>
<proteinExistence type="predicted"/>
<keyword evidence="1" id="KW-0145">Chemotaxis</keyword>
<dbReference type="InterPro" id="IPR028976">
    <property type="entry name" value="CheC-like_sf"/>
</dbReference>
<dbReference type="SUPFAM" id="SSF103039">
    <property type="entry name" value="CheC-like"/>
    <property type="match status" value="1"/>
</dbReference>
<evidence type="ECO:0000313" key="3">
    <source>
        <dbReference type="EMBL" id="ERP31719.1"/>
    </source>
</evidence>
<protein>
    <recommendedName>
        <fullName evidence="2">Chemotaxis phosphatase CheX-like domain-containing protein</fullName>
    </recommendedName>
</protein>
<reference evidence="3 4" key="1">
    <citation type="journal article" date="2013" name="Environ. Microbiol.">
        <title>Genome analysis of Chitinivibrio alkaliphilus gen. nov., sp. nov., a novel extremely haloalkaliphilic anaerobic chitinolytic bacterium from the candidate phylum Termite Group 3.</title>
        <authorList>
            <person name="Sorokin D.Y."/>
            <person name="Gumerov V.M."/>
            <person name="Rakitin A.L."/>
            <person name="Beletsky A.V."/>
            <person name="Damste J.S."/>
            <person name="Muyzer G."/>
            <person name="Mardanov A.V."/>
            <person name="Ravin N.V."/>
        </authorList>
    </citation>
    <scope>NUCLEOTIDE SEQUENCE [LARGE SCALE GENOMIC DNA]</scope>
    <source>
        <strain evidence="3 4">ACht1</strain>
    </source>
</reference>
<evidence type="ECO:0000256" key="1">
    <source>
        <dbReference type="ARBA" id="ARBA00022500"/>
    </source>
</evidence>
<dbReference type="InterPro" id="IPR028051">
    <property type="entry name" value="CheX-like_dom"/>
</dbReference>
<dbReference type="OrthoDB" id="369481at2"/>
<dbReference type="RefSeq" id="WP_022636842.1">
    <property type="nucleotide sequence ID" value="NZ_ASJR01000010.1"/>
</dbReference>
<sequence>MKQSDIRAILERTAGVILEESAYLFTALLDEGATPDVATWDAQGAAVSYEDEDKTVHGEVHLWYPPGISTIAAANMLGIDEGDERAVSKGDDALREILNIVAGNVLSSIYGEDILFNLTVPYRLDRDVLMDDEASEMRAWLESEDYPLLCVFHEIQSK</sequence>
<name>U7D5C1_9BACT</name>
<dbReference type="EMBL" id="ASJR01000010">
    <property type="protein sequence ID" value="ERP31719.1"/>
    <property type="molecule type" value="Genomic_DNA"/>
</dbReference>